<dbReference type="InterPro" id="IPR043502">
    <property type="entry name" value="DNA/RNA_pol_sf"/>
</dbReference>
<accession>A0AAV1L7Q0</accession>
<dbReference type="Proteomes" id="UP001314205">
    <property type="component" value="Unassembled WGS sequence"/>
</dbReference>
<dbReference type="AlphaFoldDB" id="A0AAV1L7Q0"/>
<keyword evidence="2" id="KW-1185">Reference proteome</keyword>
<organism evidence="1 2">
    <name type="scientific">Parnassius mnemosyne</name>
    <name type="common">clouded apollo</name>
    <dbReference type="NCBI Taxonomy" id="213953"/>
    <lineage>
        <taxon>Eukaryota</taxon>
        <taxon>Metazoa</taxon>
        <taxon>Ecdysozoa</taxon>
        <taxon>Arthropoda</taxon>
        <taxon>Hexapoda</taxon>
        <taxon>Insecta</taxon>
        <taxon>Pterygota</taxon>
        <taxon>Neoptera</taxon>
        <taxon>Endopterygota</taxon>
        <taxon>Lepidoptera</taxon>
        <taxon>Glossata</taxon>
        <taxon>Ditrysia</taxon>
        <taxon>Papilionoidea</taxon>
        <taxon>Papilionidae</taxon>
        <taxon>Parnassiinae</taxon>
        <taxon>Parnassini</taxon>
        <taxon>Parnassius</taxon>
        <taxon>Driopa</taxon>
    </lineage>
</organism>
<dbReference type="GO" id="GO:0071897">
    <property type="term" value="P:DNA biosynthetic process"/>
    <property type="evidence" value="ECO:0007669"/>
    <property type="project" value="UniProtKB-ARBA"/>
</dbReference>
<evidence type="ECO:0000313" key="2">
    <source>
        <dbReference type="Proteomes" id="UP001314205"/>
    </source>
</evidence>
<reference evidence="1 2" key="1">
    <citation type="submission" date="2023-11" db="EMBL/GenBank/DDBJ databases">
        <authorList>
            <person name="Hedman E."/>
            <person name="Englund M."/>
            <person name="Stromberg M."/>
            <person name="Nyberg Akerstrom W."/>
            <person name="Nylinder S."/>
            <person name="Jareborg N."/>
            <person name="Kallberg Y."/>
            <person name="Kronander E."/>
        </authorList>
    </citation>
    <scope>NUCLEOTIDE SEQUENCE [LARGE SCALE GENOMIC DNA]</scope>
</reference>
<dbReference type="PANTHER" id="PTHR31511:SF12">
    <property type="entry name" value="RHO TERMINATION FACTOR N-TERMINAL DOMAIN-CONTAINING PROTEIN"/>
    <property type="match status" value="1"/>
</dbReference>
<evidence type="ECO:0008006" key="3">
    <source>
        <dbReference type="Google" id="ProtNLM"/>
    </source>
</evidence>
<sequence length="367" mass="43502">MQYPRNIHYEHCDLPFTAENLTVPISSNISNKKLVANLYDIYKYVIYYRYLHECLRNGLVLLKIHRILAFNQKAFLEPYISLNTYLRQNATSDFERDFFKKQNNSIFGKTIENKRKQVDVKLVNVWKDNFNNTNKVCGAEKYVSAPNFKNFTIISDSLIAIQLRPTKVILDRPIYVDFTILELAKSHLYNFHYSVMKKIYKDNNIKLCYTDTDSLLYLIYTEDFYKDMKDNIKYFDTSNFLENNIYHILKANKQIPGYLKDELGGDIITEFIRLKAKLYCVNTLKSAIKKAKGVKKHITKILTIEKCRHILNSKKTHRDTMYVIRSKNHIFYTQKINKLILSGNDDKRQICDDMYKTLPWGHYSNLF</sequence>
<name>A0AAV1L7Q0_9NEOP</name>
<comment type="caution">
    <text evidence="1">The sequence shown here is derived from an EMBL/GenBank/DDBJ whole genome shotgun (WGS) entry which is preliminary data.</text>
</comment>
<dbReference type="SUPFAM" id="SSF56672">
    <property type="entry name" value="DNA/RNA polymerases"/>
    <property type="match status" value="1"/>
</dbReference>
<proteinExistence type="predicted"/>
<gene>
    <name evidence="1" type="ORF">PARMNEM_LOCUS10476</name>
</gene>
<dbReference type="EMBL" id="CAVLGL010000085">
    <property type="protein sequence ID" value="CAK1590057.1"/>
    <property type="molecule type" value="Genomic_DNA"/>
</dbReference>
<protein>
    <recommendedName>
        <fullName evidence="3">DNA-directed DNA polymerase</fullName>
    </recommendedName>
</protein>
<evidence type="ECO:0000313" key="1">
    <source>
        <dbReference type="EMBL" id="CAK1590057.1"/>
    </source>
</evidence>
<dbReference type="PANTHER" id="PTHR31511">
    <property type="entry name" value="PROTEIN CBG23764"/>
    <property type="match status" value="1"/>
</dbReference>